<reference evidence="2" key="1">
    <citation type="submission" date="2018-01" db="EMBL/GenBank/DDBJ databases">
        <title>FDA dAtabase for Regulatory Grade micrObial Sequences (FDA-ARGOS): Supporting development and validation of Infectious Disease Dx tests.</title>
        <authorList>
            <person name="Hoffmann M."/>
            <person name="Allard M."/>
            <person name="Evans P."/>
            <person name="Brown E."/>
            <person name="Tallon L."/>
            <person name="Sadzewicz L."/>
            <person name="Sengamalay N."/>
            <person name="Ott S."/>
            <person name="Godinez A."/>
            <person name="Nagaraj S."/>
            <person name="Vyas G."/>
            <person name="Aluvathingal J."/>
            <person name="Nadendla S."/>
            <person name="Geyer C."/>
            <person name="Sichtig H."/>
        </authorList>
    </citation>
    <scope>NUCLEOTIDE SEQUENCE</scope>
    <source>
        <strain evidence="2">FDAARGOS_107</strain>
    </source>
</reference>
<evidence type="ECO:0000313" key="3">
    <source>
        <dbReference type="Proteomes" id="UP000067422"/>
    </source>
</evidence>
<evidence type="ECO:0000313" key="2">
    <source>
        <dbReference type="EMBL" id="AMF96572.1"/>
    </source>
</evidence>
<organism evidence="2 3">
    <name type="scientific">Vibrio harveyi</name>
    <name type="common">Beneckea harveyi</name>
    <dbReference type="NCBI Taxonomy" id="669"/>
    <lineage>
        <taxon>Bacteria</taxon>
        <taxon>Pseudomonadati</taxon>
        <taxon>Pseudomonadota</taxon>
        <taxon>Gammaproteobacteria</taxon>
        <taxon>Vibrionales</taxon>
        <taxon>Vibrionaceae</taxon>
        <taxon>Vibrio</taxon>
    </lineage>
</organism>
<feature type="signal peptide" evidence="1">
    <location>
        <begin position="1"/>
        <end position="18"/>
    </location>
</feature>
<dbReference type="InterPro" id="IPR038314">
    <property type="entry name" value="T6SS_sf"/>
</dbReference>
<name>A0ABM5XTX3_VIBHA</name>
<dbReference type="Proteomes" id="UP000067422">
    <property type="component" value="Chromosome 1"/>
</dbReference>
<keyword evidence="1" id="KW-0732">Signal</keyword>
<feature type="chain" id="PRO_5047316650" evidence="1">
    <location>
        <begin position="19"/>
        <end position="118"/>
    </location>
</feature>
<dbReference type="EMBL" id="CP014038">
    <property type="protein sequence ID" value="AMF96572.1"/>
    <property type="molecule type" value="Genomic_DNA"/>
</dbReference>
<protein>
    <submittedName>
        <fullName evidence="2">Uncharacterized protein</fullName>
    </submittedName>
</protein>
<sequence length="118" mass="13546">MIRLIALLSLGLAFSVQAERGLSPEVEQPLLQFAQANCLYQYFSYKNYDLKDIRSISAGIVQMSHIPADKFVEVNELVRNYEPQIQYKKETSPLLVKCFTLESDPAFLKKLSRVSERD</sequence>
<keyword evidence="3" id="KW-1185">Reference proteome</keyword>
<accession>A0ABM5XTX3</accession>
<dbReference type="Gene3D" id="1.20.120.1620">
    <property type="match status" value="1"/>
</dbReference>
<proteinExistence type="predicted"/>
<gene>
    <name evidence="2" type="ORF">AL538_01905</name>
</gene>
<evidence type="ECO:0000256" key="1">
    <source>
        <dbReference type="SAM" id="SignalP"/>
    </source>
</evidence>
<dbReference type="RefSeq" id="WP_061065108.1">
    <property type="nucleotide sequence ID" value="NZ_BGNF01000011.1"/>
</dbReference>